<dbReference type="Pfam" id="PF07817">
    <property type="entry name" value="GLE1"/>
    <property type="match status" value="1"/>
</dbReference>
<feature type="compositionally biased region" description="Basic and acidic residues" evidence="17">
    <location>
        <begin position="139"/>
        <end position="178"/>
    </location>
</feature>
<comment type="similarity">
    <text evidence="4">Belongs to the GLE1 family.</text>
</comment>
<dbReference type="GO" id="GO:0016973">
    <property type="term" value="P:poly(A)+ mRNA export from nucleus"/>
    <property type="evidence" value="ECO:0000318"/>
    <property type="project" value="GO_Central"/>
</dbReference>
<dbReference type="OrthoDB" id="420884at2759"/>
<dbReference type="InParanoid" id="Q75DY3"/>
<dbReference type="InterPro" id="IPR012476">
    <property type="entry name" value="GLE1"/>
</dbReference>
<evidence type="ECO:0000313" key="18">
    <source>
        <dbReference type="EMBL" id="AAS50661.1"/>
    </source>
</evidence>
<keyword evidence="9" id="KW-0175">Coiled coil</keyword>
<evidence type="ECO:0000256" key="13">
    <source>
        <dbReference type="ARBA" id="ARBA00026227"/>
    </source>
</evidence>
<evidence type="ECO:0000313" key="19">
    <source>
        <dbReference type="Proteomes" id="UP000000591"/>
    </source>
</evidence>
<dbReference type="FunCoup" id="Q75DY3">
    <property type="interactions" value="142"/>
</dbReference>
<dbReference type="OMA" id="VPANIHS"/>
<keyword evidence="10" id="KW-0906">Nuclear pore complex</keyword>
<evidence type="ECO:0000256" key="9">
    <source>
        <dbReference type="ARBA" id="ARBA00023054"/>
    </source>
</evidence>
<dbReference type="GO" id="GO:0008047">
    <property type="term" value="F:enzyme activator activity"/>
    <property type="evidence" value="ECO:0007669"/>
    <property type="project" value="EnsemblFungi"/>
</dbReference>
<dbReference type="GO" id="GO:0044614">
    <property type="term" value="C:nuclear pore cytoplasmic filaments"/>
    <property type="evidence" value="ECO:0000318"/>
    <property type="project" value="GO_Central"/>
</dbReference>
<evidence type="ECO:0000256" key="17">
    <source>
        <dbReference type="SAM" id="MobiDB-lite"/>
    </source>
</evidence>
<keyword evidence="19" id="KW-1185">Reference proteome</keyword>
<keyword evidence="8" id="KW-0811">Translocation</keyword>
<evidence type="ECO:0000256" key="14">
    <source>
        <dbReference type="ARBA" id="ARBA00029983"/>
    </source>
</evidence>
<reference evidence="19" key="2">
    <citation type="journal article" date="2013" name="G3 (Bethesda)">
        <title>Genomes of Ashbya fungi isolated from insects reveal four mating-type loci, numerous translocations, lack of transposons, and distinct gene duplications.</title>
        <authorList>
            <person name="Dietrich F.S."/>
            <person name="Voegeli S."/>
            <person name="Kuo S."/>
            <person name="Philippsen P."/>
        </authorList>
    </citation>
    <scope>GENOME REANNOTATION</scope>
    <source>
        <strain evidence="19">ATCC 10895 / CBS 109.51 / FGSC 9923 / NRRL Y-1056</strain>
    </source>
</reference>
<accession>Q75DY3</accession>
<evidence type="ECO:0000256" key="2">
    <source>
        <dbReference type="ARBA" id="ARBA00004567"/>
    </source>
</evidence>
<dbReference type="HOGENOM" id="CLU_029651_0_0_1"/>
<dbReference type="GO" id="GO:0006449">
    <property type="term" value="P:regulation of translational termination"/>
    <property type="evidence" value="ECO:0007669"/>
    <property type="project" value="EnsemblFungi"/>
</dbReference>
<dbReference type="KEGG" id="ago:AGOS_ABL110W"/>
<dbReference type="EMBL" id="AE016815">
    <property type="protein sequence ID" value="AAS50661.1"/>
    <property type="molecule type" value="Genomic_DNA"/>
</dbReference>
<evidence type="ECO:0000256" key="10">
    <source>
        <dbReference type="ARBA" id="ARBA00023132"/>
    </source>
</evidence>
<name>Q75DY3_EREGS</name>
<evidence type="ECO:0000256" key="3">
    <source>
        <dbReference type="ARBA" id="ARBA00004620"/>
    </source>
</evidence>
<evidence type="ECO:0000256" key="15">
    <source>
        <dbReference type="ARBA" id="ARBA00075092"/>
    </source>
</evidence>
<keyword evidence="12" id="KW-0539">Nucleus</keyword>
<dbReference type="GO" id="GO:0015031">
    <property type="term" value="P:protein transport"/>
    <property type="evidence" value="ECO:0007669"/>
    <property type="project" value="UniProtKB-KW"/>
</dbReference>
<dbReference type="GeneID" id="4618917"/>
<protein>
    <recommendedName>
        <fullName evidence="13">mRNA export factor GLE1</fullName>
    </recommendedName>
    <alternativeName>
        <fullName evidence="15">Nuclear pore protein GLE1</fullName>
    </alternativeName>
    <alternativeName>
        <fullName evidence="14">Nucleoporin GLE1</fullName>
    </alternativeName>
    <alternativeName>
        <fullName evidence="16">RNA export factor GLE1</fullName>
    </alternativeName>
</protein>
<gene>
    <name evidence="18" type="ORF">AGOS_ABL110W</name>
</gene>
<organism evidence="18 19">
    <name type="scientific">Eremothecium gossypii (strain ATCC 10895 / CBS 109.51 / FGSC 9923 / NRRL Y-1056)</name>
    <name type="common">Yeast</name>
    <name type="synonym">Ashbya gossypii</name>
    <dbReference type="NCBI Taxonomy" id="284811"/>
    <lineage>
        <taxon>Eukaryota</taxon>
        <taxon>Fungi</taxon>
        <taxon>Dikarya</taxon>
        <taxon>Ascomycota</taxon>
        <taxon>Saccharomycotina</taxon>
        <taxon>Saccharomycetes</taxon>
        <taxon>Saccharomycetales</taxon>
        <taxon>Saccharomycetaceae</taxon>
        <taxon>Eremothecium</taxon>
    </lineage>
</organism>
<keyword evidence="7" id="KW-0653">Protein transport</keyword>
<evidence type="ECO:0000256" key="4">
    <source>
        <dbReference type="ARBA" id="ARBA00011056"/>
    </source>
</evidence>
<dbReference type="AlphaFoldDB" id="Q75DY3"/>
<dbReference type="STRING" id="284811.Q75DY3"/>
<dbReference type="GO" id="GO:0031369">
    <property type="term" value="F:translation initiation factor binding"/>
    <property type="evidence" value="ECO:0000318"/>
    <property type="project" value="GO_Central"/>
</dbReference>
<dbReference type="FunFam" id="1.25.40.510:FF:000003">
    <property type="entry name" value="Nucleoporin GLE1"/>
    <property type="match status" value="1"/>
</dbReference>
<dbReference type="GO" id="GO:0006446">
    <property type="term" value="P:regulation of translational initiation"/>
    <property type="evidence" value="ECO:0007669"/>
    <property type="project" value="EnsemblFungi"/>
</dbReference>
<evidence type="ECO:0000256" key="8">
    <source>
        <dbReference type="ARBA" id="ARBA00023010"/>
    </source>
</evidence>
<proteinExistence type="inferred from homology"/>
<dbReference type="GO" id="GO:0031965">
    <property type="term" value="C:nuclear membrane"/>
    <property type="evidence" value="ECO:0007669"/>
    <property type="project" value="UniProtKB-SubCell"/>
</dbReference>
<keyword evidence="11" id="KW-0472">Membrane</keyword>
<keyword evidence="5" id="KW-0813">Transport</keyword>
<evidence type="ECO:0000256" key="6">
    <source>
        <dbReference type="ARBA" id="ARBA00022816"/>
    </source>
</evidence>
<evidence type="ECO:0000256" key="1">
    <source>
        <dbReference type="ARBA" id="ARBA00004335"/>
    </source>
</evidence>
<reference evidence="18 19" key="1">
    <citation type="journal article" date="2004" name="Science">
        <title>The Ashbya gossypii genome as a tool for mapping the ancient Saccharomyces cerevisiae genome.</title>
        <authorList>
            <person name="Dietrich F.S."/>
            <person name="Voegeli S."/>
            <person name="Brachat S."/>
            <person name="Lerch A."/>
            <person name="Gates K."/>
            <person name="Steiner S."/>
            <person name="Mohr C."/>
            <person name="Pohlmann R."/>
            <person name="Luedi P."/>
            <person name="Choi S."/>
            <person name="Wing R.A."/>
            <person name="Flavier A."/>
            <person name="Gaffney T.D."/>
            <person name="Philippsen P."/>
        </authorList>
    </citation>
    <scope>NUCLEOTIDE SEQUENCE [LARGE SCALE GENOMIC DNA]</scope>
    <source>
        <strain evidence="19">ATCC 10895 / CBS 109.51 / FGSC 9923 / NRRL Y-1056</strain>
    </source>
</reference>
<evidence type="ECO:0000256" key="11">
    <source>
        <dbReference type="ARBA" id="ARBA00023136"/>
    </source>
</evidence>
<feature type="compositionally biased region" description="Basic and acidic residues" evidence="17">
    <location>
        <begin position="186"/>
        <end position="209"/>
    </location>
</feature>
<keyword evidence="6" id="KW-0509">mRNA transport</keyword>
<dbReference type="GO" id="GO:0006409">
    <property type="term" value="P:tRNA export from nucleus"/>
    <property type="evidence" value="ECO:0007669"/>
    <property type="project" value="EnsemblFungi"/>
</dbReference>
<dbReference type="PANTHER" id="PTHR12960">
    <property type="entry name" value="GLE-1-RELATED"/>
    <property type="match status" value="1"/>
</dbReference>
<evidence type="ECO:0000256" key="12">
    <source>
        <dbReference type="ARBA" id="ARBA00023242"/>
    </source>
</evidence>
<dbReference type="PANTHER" id="PTHR12960:SF0">
    <property type="entry name" value="MRNA EXPORT FACTOR GLE1"/>
    <property type="match status" value="1"/>
</dbReference>
<feature type="region of interest" description="Disordered" evidence="17">
    <location>
        <begin position="139"/>
        <end position="211"/>
    </location>
</feature>
<evidence type="ECO:0000256" key="7">
    <source>
        <dbReference type="ARBA" id="ARBA00022927"/>
    </source>
</evidence>
<dbReference type="GO" id="GO:0005543">
    <property type="term" value="F:phospholipid binding"/>
    <property type="evidence" value="ECO:0000318"/>
    <property type="project" value="GO_Central"/>
</dbReference>
<dbReference type="Gene3D" id="1.25.40.510">
    <property type="entry name" value="GLE1-like"/>
    <property type="match status" value="1"/>
</dbReference>
<dbReference type="InterPro" id="IPR038506">
    <property type="entry name" value="GLE1-like_sf"/>
</dbReference>
<evidence type="ECO:0000256" key="16">
    <source>
        <dbReference type="ARBA" id="ARBA00075681"/>
    </source>
</evidence>
<dbReference type="Proteomes" id="UP000000591">
    <property type="component" value="Chromosome II"/>
</dbReference>
<evidence type="ECO:0000256" key="5">
    <source>
        <dbReference type="ARBA" id="ARBA00022448"/>
    </source>
</evidence>
<dbReference type="eggNOG" id="KOG2412">
    <property type="taxonomic scope" value="Eukaryota"/>
</dbReference>
<sequence>MRFAVEELLDRDEPQEDVLGYGNCEPDGVQLWMPRKEGDKPDTVSLLVTLRAQLERMHISEKMPKLRMGGGVFVRPKVTSRVAAATTVHKDTRTSAAAPVHTMATAAEMLQPLRNKMEDLERTNRAEVERVVALKKKAEEERGRLEQQQRERAAREEQERRRREEEEQLRKIAREKQAAEAAAQREQAEKERLRQEAEARKEAEAEEAKRRRGAVNFQEVEDEYRRHMERIRTIKSDIVEPVKKDAELRKLLAQHKRKINPKFGQLTNSSTHLMELLRDMVGLIDATRSNMIAYRWILNFIAKAIVSQAETETRVKPETAVPLATLTLHLLCRYPELHELLLARVVKKCPFVIGYTCNTDTEEGRIRMGWKRNSDGKWEDETTYDERMGGMMTLYSVISRSPLPAEFITVREHPIGIAHSWKMLARLGNQDPALLTNTHFVLLGSWWDAAASHLLLHYGKQARKLLQVVADDLTTAVSDRKYVGAARLRILLEEWHQTGSIKSFPEMAA</sequence>
<comment type="subcellular location">
    <subcellularLocation>
        <location evidence="1">Nucleus membrane</location>
        <topology evidence="1">Peripheral membrane protein</topology>
        <orientation evidence="1">Cytoplasmic side</orientation>
    </subcellularLocation>
    <subcellularLocation>
        <location evidence="3">Nucleus membrane</location>
        <topology evidence="3">Peripheral membrane protein</topology>
        <orientation evidence="3">Nucleoplasmic side</orientation>
    </subcellularLocation>
    <subcellularLocation>
        <location evidence="2">Nucleus</location>
        <location evidence="2">Nuclear pore complex</location>
    </subcellularLocation>
</comment>
<dbReference type="RefSeq" id="NP_982837.1">
    <property type="nucleotide sequence ID" value="NM_208190.1"/>
</dbReference>
<dbReference type="GO" id="GO:0000822">
    <property type="term" value="F:inositol hexakisphosphate binding"/>
    <property type="evidence" value="ECO:0000318"/>
    <property type="project" value="GO_Central"/>
</dbReference>
<dbReference type="GO" id="GO:0005737">
    <property type="term" value="C:cytoplasm"/>
    <property type="evidence" value="ECO:0000318"/>
    <property type="project" value="GO_Central"/>
</dbReference>